<dbReference type="PANTHER" id="PTHR46148:SF52">
    <property type="entry name" value="OS04G0603800 PROTEIN"/>
    <property type="match status" value="1"/>
</dbReference>
<keyword evidence="3" id="KW-1185">Reference proteome</keyword>
<evidence type="ECO:0000259" key="1">
    <source>
        <dbReference type="PROSITE" id="PS50013"/>
    </source>
</evidence>
<dbReference type="PANTHER" id="PTHR46148">
    <property type="entry name" value="CHROMO DOMAIN-CONTAINING PROTEIN"/>
    <property type="match status" value="1"/>
</dbReference>
<organism evidence="2 3">
    <name type="scientific">Morella rubra</name>
    <name type="common">Chinese bayberry</name>
    <dbReference type="NCBI Taxonomy" id="262757"/>
    <lineage>
        <taxon>Eukaryota</taxon>
        <taxon>Viridiplantae</taxon>
        <taxon>Streptophyta</taxon>
        <taxon>Embryophyta</taxon>
        <taxon>Tracheophyta</taxon>
        <taxon>Spermatophyta</taxon>
        <taxon>Magnoliopsida</taxon>
        <taxon>eudicotyledons</taxon>
        <taxon>Gunneridae</taxon>
        <taxon>Pentapetalae</taxon>
        <taxon>rosids</taxon>
        <taxon>fabids</taxon>
        <taxon>Fagales</taxon>
        <taxon>Myricaceae</taxon>
        <taxon>Morella</taxon>
    </lineage>
</organism>
<comment type="caution">
    <text evidence="2">The sequence shown here is derived from an EMBL/GenBank/DDBJ whole genome shotgun (WGS) entry which is preliminary data.</text>
</comment>
<proteinExistence type="predicted"/>
<protein>
    <submittedName>
        <fullName evidence="2">Transposon Tf2-9 polyprotein</fullName>
    </submittedName>
</protein>
<evidence type="ECO:0000313" key="2">
    <source>
        <dbReference type="EMBL" id="KAB1225090.1"/>
    </source>
</evidence>
<dbReference type="AlphaFoldDB" id="A0A6A1WQP5"/>
<dbReference type="EMBL" id="RXIC02000019">
    <property type="protein sequence ID" value="KAB1225090.1"/>
    <property type="molecule type" value="Genomic_DNA"/>
</dbReference>
<feature type="domain" description="Chromo" evidence="1">
    <location>
        <begin position="116"/>
        <end position="171"/>
    </location>
</feature>
<evidence type="ECO:0000313" key="3">
    <source>
        <dbReference type="Proteomes" id="UP000516437"/>
    </source>
</evidence>
<reference evidence="2 3" key="1">
    <citation type="journal article" date="2019" name="Plant Biotechnol. J.">
        <title>The red bayberry genome and genetic basis of sex determination.</title>
        <authorList>
            <person name="Jia H.M."/>
            <person name="Jia H.J."/>
            <person name="Cai Q.L."/>
            <person name="Wang Y."/>
            <person name="Zhao H.B."/>
            <person name="Yang W.F."/>
            <person name="Wang G.Y."/>
            <person name="Li Y.H."/>
            <person name="Zhan D.L."/>
            <person name="Shen Y.T."/>
            <person name="Niu Q.F."/>
            <person name="Chang L."/>
            <person name="Qiu J."/>
            <person name="Zhao L."/>
            <person name="Xie H.B."/>
            <person name="Fu W.Y."/>
            <person name="Jin J."/>
            <person name="Li X.W."/>
            <person name="Jiao Y."/>
            <person name="Zhou C.C."/>
            <person name="Tu T."/>
            <person name="Chai C.Y."/>
            <person name="Gao J.L."/>
            <person name="Fan L.J."/>
            <person name="van de Weg E."/>
            <person name="Wang J.Y."/>
            <person name="Gao Z.S."/>
        </authorList>
    </citation>
    <scope>NUCLEOTIDE SEQUENCE [LARGE SCALE GENOMIC DNA]</scope>
    <source>
        <tissue evidence="2">Leaves</tissue>
    </source>
</reference>
<name>A0A6A1WQP5_9ROSI</name>
<dbReference type="SUPFAM" id="SSF54160">
    <property type="entry name" value="Chromo domain-like"/>
    <property type="match status" value="1"/>
</dbReference>
<dbReference type="OrthoDB" id="5554229at2759"/>
<dbReference type="InterPro" id="IPR056924">
    <property type="entry name" value="SH3_Tf2-1"/>
</dbReference>
<dbReference type="PROSITE" id="PS50013">
    <property type="entry name" value="CHROMO_2"/>
    <property type="match status" value="1"/>
</dbReference>
<dbReference type="InterPro" id="IPR016197">
    <property type="entry name" value="Chromo-like_dom_sf"/>
</dbReference>
<accession>A0A6A1WQP5</accession>
<dbReference type="Proteomes" id="UP000516437">
    <property type="component" value="Chromosome 1"/>
</dbReference>
<dbReference type="Pfam" id="PF24626">
    <property type="entry name" value="SH3_Tf2-1"/>
    <property type="match status" value="1"/>
</dbReference>
<gene>
    <name evidence="2" type="ORF">CJ030_MR1G005381</name>
</gene>
<sequence length="171" mass="20045">MLQLLRENLHRAQNRMKKYADLKRTDREFNIGDFVYLRLQPYRQMSLSQRHNLKLSPRFYGPFKILQRIGSVAYKLDLPSTSLLHPVFHVSQLKRQLGTRVAAATHLPPTDSHGVLRPEPVHVLNRRSRKVRNRAVTDLLIQWQGQPPEDATWIPYHQLALDYPHLVGKVF</sequence>
<dbReference type="InterPro" id="IPR000953">
    <property type="entry name" value="Chromo/chromo_shadow_dom"/>
</dbReference>
<dbReference type="Gene3D" id="2.40.50.40">
    <property type="match status" value="1"/>
</dbReference>